<dbReference type="OrthoDB" id="691673at2759"/>
<dbReference type="CDD" id="cd00609">
    <property type="entry name" value="AAT_like"/>
    <property type="match status" value="1"/>
</dbReference>
<dbReference type="GO" id="GO:0030170">
    <property type="term" value="F:pyridoxal phosphate binding"/>
    <property type="evidence" value="ECO:0007669"/>
    <property type="project" value="InterPro"/>
</dbReference>
<protein>
    <submittedName>
        <fullName evidence="7">PLP-dependent transferase</fullName>
    </submittedName>
</protein>
<dbReference type="STRING" id="1330018.A0A167R646"/>
<evidence type="ECO:0000256" key="1">
    <source>
        <dbReference type="ARBA" id="ARBA00001933"/>
    </source>
</evidence>
<keyword evidence="3" id="KW-0032">Aminotransferase</keyword>
<dbReference type="InterPro" id="IPR015424">
    <property type="entry name" value="PyrdxlP-dep_Trfase"/>
</dbReference>
<keyword evidence="5" id="KW-0663">Pyridoxal phosphate</keyword>
<feature type="non-terminal residue" evidence="7">
    <location>
        <position position="451"/>
    </location>
</feature>
<dbReference type="PANTHER" id="PTHR42790:SF19">
    <property type="entry name" value="KYNURENINE_ALPHA-AMINOADIPATE AMINOTRANSFERASE, MITOCHONDRIAL"/>
    <property type="match status" value="1"/>
</dbReference>
<sequence>MAPVATQPSHEDGVPAAVKVVPTAPGPLSDDYYRGYLSELSKGRMPSAIRGLFPLEQTPGLLSMLAGKPNPDAFPINSISVNVQDPWDTSKSVDLKVEGKDMAEALQYGATAGMPRLAAWFEDLQGKVHGRGRGEGWRVSVGSGSQDLLYKAFLALLNPEDSCLIEAPVYAGVIPMIDSIQCNIVEVPTDYDGIDASHLREILESWPEGKPYPKVLYTVPYGCNPSGATAPDSRRKEVLALARKYRFLIMEDDPYFYLYFGTDPRPTSYFALEKQDGQGTGHVIRFDSLSKILSSGLRIAWASGPKVLLDAFDLHTSTANLQPSSTTQAITYAYLKYIGLDGFNKHTDRVSAFYGAKAAVFERAMQKHLSGLATWAYPNAGMFFWFKLKLPPAPGAPEGDSNVLIAEKAFKNGVLALPGTAFFPKAQPTPYVRAAFSLLTEEEADEALRRL</sequence>
<evidence type="ECO:0000256" key="5">
    <source>
        <dbReference type="ARBA" id="ARBA00022898"/>
    </source>
</evidence>
<organism evidence="7 8">
    <name type="scientific">Calocera viscosa (strain TUFC12733)</name>
    <dbReference type="NCBI Taxonomy" id="1330018"/>
    <lineage>
        <taxon>Eukaryota</taxon>
        <taxon>Fungi</taxon>
        <taxon>Dikarya</taxon>
        <taxon>Basidiomycota</taxon>
        <taxon>Agaricomycotina</taxon>
        <taxon>Dacrymycetes</taxon>
        <taxon>Dacrymycetales</taxon>
        <taxon>Dacrymycetaceae</taxon>
        <taxon>Calocera</taxon>
    </lineage>
</organism>
<dbReference type="InterPro" id="IPR004839">
    <property type="entry name" value="Aminotransferase_I/II_large"/>
</dbReference>
<proteinExistence type="inferred from homology"/>
<dbReference type="Gene3D" id="3.40.640.10">
    <property type="entry name" value="Type I PLP-dependent aspartate aminotransferase-like (Major domain)"/>
    <property type="match status" value="1"/>
</dbReference>
<dbReference type="SUPFAM" id="SSF53383">
    <property type="entry name" value="PLP-dependent transferases"/>
    <property type="match status" value="1"/>
</dbReference>
<dbReference type="GO" id="GO:1901605">
    <property type="term" value="P:alpha-amino acid metabolic process"/>
    <property type="evidence" value="ECO:0007669"/>
    <property type="project" value="TreeGrafter"/>
</dbReference>
<evidence type="ECO:0000313" key="8">
    <source>
        <dbReference type="Proteomes" id="UP000076738"/>
    </source>
</evidence>
<dbReference type="InterPro" id="IPR050859">
    <property type="entry name" value="Class-I_PLP-dep_aminotransf"/>
</dbReference>
<keyword evidence="4 7" id="KW-0808">Transferase</keyword>
<dbReference type="PANTHER" id="PTHR42790">
    <property type="entry name" value="AMINOTRANSFERASE"/>
    <property type="match status" value="1"/>
</dbReference>
<comment type="similarity">
    <text evidence="2">Belongs to the class-I pyridoxal-phosphate-dependent aminotransferase family.</text>
</comment>
<evidence type="ECO:0000256" key="4">
    <source>
        <dbReference type="ARBA" id="ARBA00022679"/>
    </source>
</evidence>
<reference evidence="7 8" key="1">
    <citation type="journal article" date="2016" name="Mol. Biol. Evol.">
        <title>Comparative Genomics of Early-Diverging Mushroom-Forming Fungi Provides Insights into the Origins of Lignocellulose Decay Capabilities.</title>
        <authorList>
            <person name="Nagy L.G."/>
            <person name="Riley R."/>
            <person name="Tritt A."/>
            <person name="Adam C."/>
            <person name="Daum C."/>
            <person name="Floudas D."/>
            <person name="Sun H."/>
            <person name="Yadav J.S."/>
            <person name="Pangilinan J."/>
            <person name="Larsson K.H."/>
            <person name="Matsuura K."/>
            <person name="Barry K."/>
            <person name="Labutti K."/>
            <person name="Kuo R."/>
            <person name="Ohm R.A."/>
            <person name="Bhattacharya S.S."/>
            <person name="Shirouzu T."/>
            <person name="Yoshinaga Y."/>
            <person name="Martin F.M."/>
            <person name="Grigoriev I.V."/>
            <person name="Hibbett D.S."/>
        </authorList>
    </citation>
    <scope>NUCLEOTIDE SEQUENCE [LARGE SCALE GENOMIC DNA]</scope>
    <source>
        <strain evidence="7 8">TUFC12733</strain>
    </source>
</reference>
<evidence type="ECO:0000259" key="6">
    <source>
        <dbReference type="Pfam" id="PF00155"/>
    </source>
</evidence>
<name>A0A167R646_CALVF</name>
<dbReference type="GO" id="GO:0008483">
    <property type="term" value="F:transaminase activity"/>
    <property type="evidence" value="ECO:0007669"/>
    <property type="project" value="UniProtKB-KW"/>
</dbReference>
<gene>
    <name evidence="7" type="ORF">CALVIDRAFT_493824</name>
</gene>
<comment type="cofactor">
    <cofactor evidence="1">
        <name>pyridoxal 5'-phosphate</name>
        <dbReference type="ChEBI" id="CHEBI:597326"/>
    </cofactor>
</comment>
<dbReference type="AlphaFoldDB" id="A0A167R646"/>
<evidence type="ECO:0000313" key="7">
    <source>
        <dbReference type="EMBL" id="KZP00598.1"/>
    </source>
</evidence>
<accession>A0A167R646</accession>
<dbReference type="EMBL" id="KV417269">
    <property type="protein sequence ID" value="KZP00598.1"/>
    <property type="molecule type" value="Genomic_DNA"/>
</dbReference>
<keyword evidence="8" id="KW-1185">Reference proteome</keyword>
<feature type="domain" description="Aminotransferase class I/classII large" evidence="6">
    <location>
        <begin position="138"/>
        <end position="451"/>
    </location>
</feature>
<dbReference type="Pfam" id="PF00155">
    <property type="entry name" value="Aminotran_1_2"/>
    <property type="match status" value="1"/>
</dbReference>
<dbReference type="InterPro" id="IPR015421">
    <property type="entry name" value="PyrdxlP-dep_Trfase_major"/>
</dbReference>
<evidence type="ECO:0000256" key="2">
    <source>
        <dbReference type="ARBA" id="ARBA00007441"/>
    </source>
</evidence>
<evidence type="ECO:0000256" key="3">
    <source>
        <dbReference type="ARBA" id="ARBA00022576"/>
    </source>
</evidence>
<dbReference type="Proteomes" id="UP000076738">
    <property type="component" value="Unassembled WGS sequence"/>
</dbReference>